<evidence type="ECO:0000256" key="1">
    <source>
        <dbReference type="SAM" id="SignalP"/>
    </source>
</evidence>
<feature type="chain" id="PRO_5002044483" evidence="1">
    <location>
        <begin position="17"/>
        <end position="35"/>
    </location>
</feature>
<proteinExistence type="predicted"/>
<accession>A0A0A9CJL3</accession>
<organism evidence="2">
    <name type="scientific">Arundo donax</name>
    <name type="common">Giant reed</name>
    <name type="synonym">Donax arundinaceus</name>
    <dbReference type="NCBI Taxonomy" id="35708"/>
    <lineage>
        <taxon>Eukaryota</taxon>
        <taxon>Viridiplantae</taxon>
        <taxon>Streptophyta</taxon>
        <taxon>Embryophyta</taxon>
        <taxon>Tracheophyta</taxon>
        <taxon>Spermatophyta</taxon>
        <taxon>Magnoliopsida</taxon>
        <taxon>Liliopsida</taxon>
        <taxon>Poales</taxon>
        <taxon>Poaceae</taxon>
        <taxon>PACMAD clade</taxon>
        <taxon>Arundinoideae</taxon>
        <taxon>Arundineae</taxon>
        <taxon>Arundo</taxon>
    </lineage>
</organism>
<feature type="signal peptide" evidence="1">
    <location>
        <begin position="1"/>
        <end position="16"/>
    </location>
</feature>
<dbReference type="EMBL" id="GBRH01222114">
    <property type="protein sequence ID" value="JAD75781.1"/>
    <property type="molecule type" value="Transcribed_RNA"/>
</dbReference>
<protein>
    <submittedName>
        <fullName evidence="2">Uncharacterized protein</fullName>
    </submittedName>
</protein>
<reference evidence="2" key="1">
    <citation type="submission" date="2014-09" db="EMBL/GenBank/DDBJ databases">
        <authorList>
            <person name="Magalhaes I.L.F."/>
            <person name="Oliveira U."/>
            <person name="Santos F.R."/>
            <person name="Vidigal T.H.D.A."/>
            <person name="Brescovit A.D."/>
            <person name="Santos A.J."/>
        </authorList>
    </citation>
    <scope>NUCLEOTIDE SEQUENCE</scope>
    <source>
        <tissue evidence="2">Shoot tissue taken approximately 20 cm above the soil surface</tissue>
    </source>
</reference>
<keyword evidence="1" id="KW-0732">Signal</keyword>
<dbReference type="AlphaFoldDB" id="A0A0A9CJL3"/>
<evidence type="ECO:0000313" key="2">
    <source>
        <dbReference type="EMBL" id="JAD75781.1"/>
    </source>
</evidence>
<reference evidence="2" key="2">
    <citation type="journal article" date="2015" name="Data Brief">
        <title>Shoot transcriptome of the giant reed, Arundo donax.</title>
        <authorList>
            <person name="Barrero R.A."/>
            <person name="Guerrero F.D."/>
            <person name="Moolhuijzen P."/>
            <person name="Goolsby J.A."/>
            <person name="Tidwell J."/>
            <person name="Bellgard S.E."/>
            <person name="Bellgard M.I."/>
        </authorList>
    </citation>
    <scope>NUCLEOTIDE SEQUENCE</scope>
    <source>
        <tissue evidence="2">Shoot tissue taken approximately 20 cm above the soil surface</tissue>
    </source>
</reference>
<sequence>MFICFAFLSFTICVKTTLPKNWWHELHKKNTGGMN</sequence>
<name>A0A0A9CJL3_ARUDO</name>